<comment type="similarity">
    <text evidence="1">Belongs to the UDPGP type 1 family.</text>
</comment>
<evidence type="ECO:0000256" key="3">
    <source>
        <dbReference type="ARBA" id="ARBA00022695"/>
    </source>
</evidence>
<keyword evidence="3 4" id="KW-0548">Nucleotidyltransferase</keyword>
<name>A0A518D0H6_9BACT</name>
<dbReference type="InterPro" id="IPR002618">
    <property type="entry name" value="UDPGP_fam"/>
</dbReference>
<dbReference type="Pfam" id="PF01704">
    <property type="entry name" value="UDPGP"/>
    <property type="match status" value="1"/>
</dbReference>
<reference evidence="4 5" key="1">
    <citation type="submission" date="2019-02" db="EMBL/GenBank/DDBJ databases">
        <title>Deep-cultivation of Planctomycetes and their phenomic and genomic characterization uncovers novel biology.</title>
        <authorList>
            <person name="Wiegand S."/>
            <person name="Jogler M."/>
            <person name="Boedeker C."/>
            <person name="Pinto D."/>
            <person name="Vollmers J."/>
            <person name="Rivas-Marin E."/>
            <person name="Kohn T."/>
            <person name="Peeters S.H."/>
            <person name="Heuer A."/>
            <person name="Rast P."/>
            <person name="Oberbeckmann S."/>
            <person name="Bunk B."/>
            <person name="Jeske O."/>
            <person name="Meyerdierks A."/>
            <person name="Storesund J.E."/>
            <person name="Kallscheuer N."/>
            <person name="Luecker S."/>
            <person name="Lage O.M."/>
            <person name="Pohl T."/>
            <person name="Merkel B.J."/>
            <person name="Hornburger P."/>
            <person name="Mueller R.-W."/>
            <person name="Bruemmer F."/>
            <person name="Labrenz M."/>
            <person name="Spormann A.M."/>
            <person name="Op den Camp H."/>
            <person name="Overmann J."/>
            <person name="Amann R."/>
            <person name="Jetten M.S.M."/>
            <person name="Mascher T."/>
            <person name="Medema M.H."/>
            <person name="Devos D.P."/>
            <person name="Kaster A.-K."/>
            <person name="Ovreas L."/>
            <person name="Rohde M."/>
            <person name="Galperin M.Y."/>
            <person name="Jogler C."/>
        </authorList>
    </citation>
    <scope>NUCLEOTIDE SEQUENCE [LARGE SCALE GENOMIC DNA]</scope>
    <source>
        <strain evidence="4 5">Pla163</strain>
    </source>
</reference>
<dbReference type="Gene3D" id="3.90.550.10">
    <property type="entry name" value="Spore Coat Polysaccharide Biosynthesis Protein SpsA, Chain A"/>
    <property type="match status" value="1"/>
</dbReference>
<dbReference type="OrthoDB" id="9806910at2"/>
<dbReference type="AlphaFoldDB" id="A0A518D0H6"/>
<evidence type="ECO:0000313" key="4">
    <source>
        <dbReference type="EMBL" id="QDU84998.1"/>
    </source>
</evidence>
<dbReference type="InterPro" id="IPR039741">
    <property type="entry name" value="UDP-sugar_pyrophosphorylase"/>
</dbReference>
<dbReference type="InterPro" id="IPR029044">
    <property type="entry name" value="Nucleotide-diphossugar_trans"/>
</dbReference>
<dbReference type="RefSeq" id="WP_145187536.1">
    <property type="nucleotide sequence ID" value="NZ_CP036290.1"/>
</dbReference>
<accession>A0A518D0H6</accession>
<dbReference type="SUPFAM" id="SSF53448">
    <property type="entry name" value="Nucleotide-diphospho-sugar transferases"/>
    <property type="match status" value="1"/>
</dbReference>
<evidence type="ECO:0000256" key="2">
    <source>
        <dbReference type="ARBA" id="ARBA00022679"/>
    </source>
</evidence>
<dbReference type="EC" id="2.7.7.-" evidence="4"/>
<proteinExistence type="inferred from homology"/>
<dbReference type="EMBL" id="CP036290">
    <property type="protein sequence ID" value="QDU84998.1"/>
    <property type="molecule type" value="Genomic_DNA"/>
</dbReference>
<dbReference type="PANTHER" id="PTHR11952">
    <property type="entry name" value="UDP- GLUCOSE PYROPHOSPHORYLASE"/>
    <property type="match status" value="1"/>
</dbReference>
<keyword evidence="2 4" id="KW-0808">Transferase</keyword>
<organism evidence="4 5">
    <name type="scientific">Rohdeia mirabilis</name>
    <dbReference type="NCBI Taxonomy" id="2528008"/>
    <lineage>
        <taxon>Bacteria</taxon>
        <taxon>Pseudomonadati</taxon>
        <taxon>Planctomycetota</taxon>
        <taxon>Planctomycetia</taxon>
        <taxon>Planctomycetia incertae sedis</taxon>
        <taxon>Rohdeia</taxon>
    </lineage>
</organism>
<keyword evidence="5" id="KW-1185">Reference proteome</keyword>
<dbReference type="Proteomes" id="UP000319342">
    <property type="component" value="Chromosome"/>
</dbReference>
<dbReference type="GO" id="GO:0070569">
    <property type="term" value="F:uridylyltransferase activity"/>
    <property type="evidence" value="ECO:0007669"/>
    <property type="project" value="InterPro"/>
</dbReference>
<gene>
    <name evidence="4" type="ORF">Pla163_21190</name>
</gene>
<evidence type="ECO:0000313" key="5">
    <source>
        <dbReference type="Proteomes" id="UP000319342"/>
    </source>
</evidence>
<evidence type="ECO:0000256" key="1">
    <source>
        <dbReference type="ARBA" id="ARBA00010401"/>
    </source>
</evidence>
<sequence length="464" mass="50052">MSASNLSDRLRAAGQDHLVDHLASLGPAERTTLEEGLADLDLELVGELRTTIAAPAAEGERQFEPPEVFPLERDAEEEKRAALARERGAQALAAGRVGFCLVAGGQASRLGYDGPKGCFPIGPVSERTLFDFHAARIRAAARRHGFRPSWYVMTSPANDGPTRAFFAEHDHFGLAPDDVFFFAQEMLPALDLEGRILLSAADRPFLAPNGHGGTLDGLRRSGALDHARERGIEQLSYFQVDNPLAPPADPLFVGLHLAEGAQMSSKVVDKRGPGEKVGVLGSIDGVVGCIEYSDLSPELREARDAAGRLRFRAGNIAMHCIDVAFVERLTNGRLELPWHLARKRMQAFDPARGAEVEVDGVKFETFVFDALGAAERTLTLEVDRAVEFSPVKNREGDDSPASCQADLVALHRSWLASVGRDANGVCEIDPLAAESVDELRALPSDCFHASPAGLLVSRPADARS</sequence>
<protein>
    <submittedName>
        <fullName evidence="4">Putative uridylyltransferase</fullName>
        <ecNumber evidence="4">2.7.7.-</ecNumber>
    </submittedName>
</protein>
<dbReference type="PANTHER" id="PTHR11952:SF2">
    <property type="entry name" value="LD24639P"/>
    <property type="match status" value="1"/>
</dbReference>